<evidence type="ECO:0000313" key="5">
    <source>
        <dbReference type="EMBL" id="KAF4456860.1"/>
    </source>
</evidence>
<dbReference type="InterPro" id="IPR056884">
    <property type="entry name" value="NPHP3-like_N"/>
</dbReference>
<dbReference type="Pfam" id="PF24883">
    <property type="entry name" value="NPHP3_N"/>
    <property type="match status" value="1"/>
</dbReference>
<keyword evidence="2" id="KW-0677">Repeat</keyword>
<comment type="caution">
    <text evidence="5">The sequence shown here is derived from an EMBL/GenBank/DDBJ whole genome shotgun (WGS) entry which is preliminary data.</text>
</comment>
<evidence type="ECO:0000256" key="2">
    <source>
        <dbReference type="ARBA" id="ARBA00022737"/>
    </source>
</evidence>
<dbReference type="AlphaFoldDB" id="A0A8H4KVG6"/>
<proteinExistence type="inferred from homology"/>
<sequence length="881" mass="100471">MTLVADCLSGIWIHGLNSHPLGGWASKHQRPFLWVRDELAKSNAGKRMRCILYGYDNKLVNNPSFQDIDGLGHMLEGVLFREWRESIQQLIFFAHSLGGIILKSALRLAAAYQRLSLLRKIKSIVFFGVPNYGMETSHLLPMVKGQPNEYLIIKHLEKNSPSFKKLDDSIQKLSAFWDSPRFVCFYEQMPTKTPVKDSSGRCKMQGEETLLVPKSSAFQPGTEARDFHPINSDHSNIANWRGAASKAYYCKILPRHLSSSSNNGNNSRKPEGDSEDIRKGLHFQAQTAIFRIGTIDEAAWNTCQWIWDDSLPMKGWLSSRDPIFWISGKPGSGKSTLMKYIAQVIENEKVPVGDGTEPLVLSQFSFYYAGEEAQRSSKGLLYTLLSQCLESFSHLVDCIRPIYSICEGKWSTNYLIQALDCIISQKDQRFGLLIILDALDECSDPWEDLMELINHIIRSSREGSVDIKICLSSRPQNFFRDAFRSYPTVEVHKHTVGDMYKYIMAEFDNPAYPGMESLLIKDDNSPQPALPELVSRLVEQAEGVFLWVRLTVNGLLKYCQETPINSISDLFDQYELETPYSTIEQTYGIIVREIPAECKREAFIMLETVYRSGMLIDSNDFWLVLECAKQKSFQGCVDSIPTRACVRLGKDVPEDQFYNPFEYASFVENWRSNRVATFEELTWPAEKQDRYLNKVCGDLIERRRTEKLFGSAAIHGDFVKRETSSSVRLRQATIIDLLRQDLSVRDISNLNGYTFLSKYGLAQLVQERERCKVEGYTSLPTWDPFLPSWFIYLHYFHLAESTTGMSQKAIIDDADEIYQAFDHSRDEHDVYGLYSSPYAFGAAMNMVLYINGILEESDPGLVKELLGYGTENTPTLIHIVA</sequence>
<name>A0A8H4KVG6_9HYPO</name>
<feature type="domain" description="DUF676" evidence="3">
    <location>
        <begin position="12"/>
        <end position="127"/>
    </location>
</feature>
<protein>
    <submittedName>
        <fullName evidence="5">Small s protein</fullName>
    </submittedName>
</protein>
<evidence type="ECO:0000259" key="3">
    <source>
        <dbReference type="Pfam" id="PF05057"/>
    </source>
</evidence>
<reference evidence="5" key="1">
    <citation type="submission" date="2020-01" db="EMBL/GenBank/DDBJ databases">
        <title>Identification and distribution of gene clusters putatively required for synthesis of sphingolipid metabolism inhibitors in phylogenetically diverse species of the filamentous fungus Fusarium.</title>
        <authorList>
            <person name="Kim H.-S."/>
            <person name="Busman M."/>
            <person name="Brown D.W."/>
            <person name="Divon H."/>
            <person name="Uhlig S."/>
            <person name="Proctor R.H."/>
        </authorList>
    </citation>
    <scope>NUCLEOTIDE SEQUENCE</scope>
    <source>
        <strain evidence="5">NRRL 53441</strain>
    </source>
</reference>
<accession>A0A8H4KVG6</accession>
<evidence type="ECO:0000256" key="1">
    <source>
        <dbReference type="ARBA" id="ARBA00007920"/>
    </source>
</evidence>
<dbReference type="SUPFAM" id="SSF53474">
    <property type="entry name" value="alpha/beta-Hydrolases"/>
    <property type="match status" value="1"/>
</dbReference>
<dbReference type="Gene3D" id="3.40.50.300">
    <property type="entry name" value="P-loop containing nucleotide triphosphate hydrolases"/>
    <property type="match status" value="1"/>
</dbReference>
<dbReference type="InterPro" id="IPR027417">
    <property type="entry name" value="P-loop_NTPase"/>
</dbReference>
<dbReference type="Gene3D" id="3.40.50.1820">
    <property type="entry name" value="alpha/beta hydrolase"/>
    <property type="match status" value="1"/>
</dbReference>
<gene>
    <name evidence="5" type="ORF">F53441_1071</name>
</gene>
<evidence type="ECO:0000313" key="6">
    <source>
        <dbReference type="Proteomes" id="UP000605986"/>
    </source>
</evidence>
<dbReference type="PANTHER" id="PTHR10039">
    <property type="entry name" value="AMELOGENIN"/>
    <property type="match status" value="1"/>
</dbReference>
<evidence type="ECO:0000259" key="4">
    <source>
        <dbReference type="Pfam" id="PF24883"/>
    </source>
</evidence>
<dbReference type="InterPro" id="IPR007751">
    <property type="entry name" value="DUF676_lipase-like"/>
</dbReference>
<comment type="similarity">
    <text evidence="1">Belongs to the putative lipase ROG1 family.</text>
</comment>
<dbReference type="EMBL" id="JAADJG010000044">
    <property type="protein sequence ID" value="KAF4456860.1"/>
    <property type="molecule type" value="Genomic_DNA"/>
</dbReference>
<dbReference type="SUPFAM" id="SSF52540">
    <property type="entry name" value="P-loop containing nucleoside triphosphate hydrolases"/>
    <property type="match status" value="1"/>
</dbReference>
<dbReference type="InterPro" id="IPR029058">
    <property type="entry name" value="AB_hydrolase_fold"/>
</dbReference>
<feature type="domain" description="Nephrocystin 3-like N-terminal" evidence="4">
    <location>
        <begin position="301"/>
        <end position="474"/>
    </location>
</feature>
<dbReference type="OrthoDB" id="1658288at2759"/>
<dbReference type="PANTHER" id="PTHR10039:SF5">
    <property type="entry name" value="NACHT DOMAIN-CONTAINING PROTEIN"/>
    <property type="match status" value="1"/>
</dbReference>
<dbReference type="Proteomes" id="UP000605986">
    <property type="component" value="Unassembled WGS sequence"/>
</dbReference>
<keyword evidence="6" id="KW-1185">Reference proteome</keyword>
<organism evidence="5 6">
    <name type="scientific">Fusarium austroafricanum</name>
    <dbReference type="NCBI Taxonomy" id="2364996"/>
    <lineage>
        <taxon>Eukaryota</taxon>
        <taxon>Fungi</taxon>
        <taxon>Dikarya</taxon>
        <taxon>Ascomycota</taxon>
        <taxon>Pezizomycotina</taxon>
        <taxon>Sordariomycetes</taxon>
        <taxon>Hypocreomycetidae</taxon>
        <taxon>Hypocreales</taxon>
        <taxon>Nectriaceae</taxon>
        <taxon>Fusarium</taxon>
        <taxon>Fusarium concolor species complex</taxon>
    </lineage>
</organism>
<dbReference type="Pfam" id="PF05057">
    <property type="entry name" value="DUF676"/>
    <property type="match status" value="1"/>
</dbReference>